<comment type="caution">
    <text evidence="7">The sequence shown here is derived from an EMBL/GenBank/DDBJ whole genome shotgun (WGS) entry which is preliminary data.</text>
</comment>
<evidence type="ECO:0000256" key="4">
    <source>
        <dbReference type="PROSITE-ProRule" id="PRU00335"/>
    </source>
</evidence>
<dbReference type="SUPFAM" id="SSF46689">
    <property type="entry name" value="Homeodomain-like"/>
    <property type="match status" value="1"/>
</dbReference>
<reference evidence="7 8" key="1">
    <citation type="journal article" date="2019" name="Int. J. Syst. Evol. Microbiol.">
        <title>The Global Catalogue of Microorganisms (GCM) 10K type strain sequencing project: providing services to taxonomists for standard genome sequencing and annotation.</title>
        <authorList>
            <consortium name="The Broad Institute Genomics Platform"/>
            <consortium name="The Broad Institute Genome Sequencing Center for Infectious Disease"/>
            <person name="Wu L."/>
            <person name="Ma J."/>
        </authorList>
    </citation>
    <scope>NUCLEOTIDE SEQUENCE [LARGE SCALE GENOMIC DNA]</scope>
    <source>
        <strain evidence="7 8">JCM 3106</strain>
    </source>
</reference>
<dbReference type="PROSITE" id="PS50977">
    <property type="entry name" value="HTH_TETR_2"/>
    <property type="match status" value="1"/>
</dbReference>
<dbReference type="Proteomes" id="UP001499930">
    <property type="component" value="Unassembled WGS sequence"/>
</dbReference>
<evidence type="ECO:0000256" key="5">
    <source>
        <dbReference type="SAM" id="MobiDB-lite"/>
    </source>
</evidence>
<feature type="domain" description="HTH tetR-type" evidence="6">
    <location>
        <begin position="5"/>
        <end position="65"/>
    </location>
</feature>
<evidence type="ECO:0000256" key="2">
    <source>
        <dbReference type="ARBA" id="ARBA00023125"/>
    </source>
</evidence>
<dbReference type="InterPro" id="IPR050109">
    <property type="entry name" value="HTH-type_TetR-like_transc_reg"/>
</dbReference>
<keyword evidence="2 4" id="KW-0238">DNA-binding</keyword>
<feature type="compositionally biased region" description="Basic and acidic residues" evidence="5">
    <location>
        <begin position="192"/>
        <end position="202"/>
    </location>
</feature>
<dbReference type="PANTHER" id="PTHR30055:SF234">
    <property type="entry name" value="HTH-TYPE TRANSCRIPTIONAL REGULATOR BETI"/>
    <property type="match status" value="1"/>
</dbReference>
<sequence length="202" mass="22328">MARPSDTKARIQAAARELFAEKGVQRTSLRDIADRLGITKPALYYHFTSREELLRSIVQPLIDDIDAFLDEAEAGAPRDRRDLLQTYFDITFRHREVTVMAVRELAVLAHLDLGRRVTVWRRRLVALLLAPDPEPDLDARARAIVAIGGLSDCTVEFADVPAERLGPPAVAAALAALGADTEDPPATRARRSPRDSGVRSQQ</sequence>
<dbReference type="PANTHER" id="PTHR30055">
    <property type="entry name" value="HTH-TYPE TRANSCRIPTIONAL REGULATOR RUTR"/>
    <property type="match status" value="1"/>
</dbReference>
<dbReference type="PRINTS" id="PR00455">
    <property type="entry name" value="HTHTETR"/>
</dbReference>
<accession>A0ABN3XTY9</accession>
<keyword evidence="8" id="KW-1185">Reference proteome</keyword>
<evidence type="ECO:0000256" key="1">
    <source>
        <dbReference type="ARBA" id="ARBA00023015"/>
    </source>
</evidence>
<feature type="region of interest" description="Disordered" evidence="5">
    <location>
        <begin position="176"/>
        <end position="202"/>
    </location>
</feature>
<keyword evidence="1" id="KW-0805">Transcription regulation</keyword>
<protein>
    <submittedName>
        <fullName evidence="7">TetR/AcrR family transcriptional regulator</fullName>
    </submittedName>
</protein>
<gene>
    <name evidence="7" type="ORF">GCM10017559_16290</name>
</gene>
<dbReference type="Pfam" id="PF00440">
    <property type="entry name" value="TetR_N"/>
    <property type="match status" value="1"/>
</dbReference>
<dbReference type="RefSeq" id="WP_344890589.1">
    <property type="nucleotide sequence ID" value="NZ_BAAAWD010000006.1"/>
</dbReference>
<evidence type="ECO:0000313" key="8">
    <source>
        <dbReference type="Proteomes" id="UP001499930"/>
    </source>
</evidence>
<dbReference type="EMBL" id="BAAAWD010000006">
    <property type="protein sequence ID" value="GAA2996528.1"/>
    <property type="molecule type" value="Genomic_DNA"/>
</dbReference>
<name>A0ABN3XTY9_9ACTN</name>
<proteinExistence type="predicted"/>
<dbReference type="Gene3D" id="1.10.357.10">
    <property type="entry name" value="Tetracycline Repressor, domain 2"/>
    <property type="match status" value="1"/>
</dbReference>
<evidence type="ECO:0000256" key="3">
    <source>
        <dbReference type="ARBA" id="ARBA00023163"/>
    </source>
</evidence>
<evidence type="ECO:0000259" key="6">
    <source>
        <dbReference type="PROSITE" id="PS50977"/>
    </source>
</evidence>
<dbReference type="InterPro" id="IPR001647">
    <property type="entry name" value="HTH_TetR"/>
</dbReference>
<feature type="DNA-binding region" description="H-T-H motif" evidence="4">
    <location>
        <begin position="28"/>
        <end position="47"/>
    </location>
</feature>
<dbReference type="InterPro" id="IPR009057">
    <property type="entry name" value="Homeodomain-like_sf"/>
</dbReference>
<evidence type="ECO:0000313" key="7">
    <source>
        <dbReference type="EMBL" id="GAA2996528.1"/>
    </source>
</evidence>
<keyword evidence="3" id="KW-0804">Transcription</keyword>
<organism evidence="7 8">
    <name type="scientific">Streptosporangium longisporum</name>
    <dbReference type="NCBI Taxonomy" id="46187"/>
    <lineage>
        <taxon>Bacteria</taxon>
        <taxon>Bacillati</taxon>
        <taxon>Actinomycetota</taxon>
        <taxon>Actinomycetes</taxon>
        <taxon>Streptosporangiales</taxon>
        <taxon>Streptosporangiaceae</taxon>
        <taxon>Streptosporangium</taxon>
    </lineage>
</organism>